<comment type="caution">
    <text evidence="1">The sequence shown here is derived from an EMBL/GenBank/DDBJ whole genome shotgun (WGS) entry which is preliminary data.</text>
</comment>
<dbReference type="EMBL" id="BONE01000075">
    <property type="protein sequence ID" value="GIF76980.1"/>
    <property type="molecule type" value="Genomic_DNA"/>
</dbReference>
<evidence type="ECO:0000313" key="2">
    <source>
        <dbReference type="Proteomes" id="UP000604117"/>
    </source>
</evidence>
<reference evidence="1 2" key="1">
    <citation type="submission" date="2021-01" db="EMBL/GenBank/DDBJ databases">
        <title>Whole genome shotgun sequence of Asanoa siamensis NBRC 107932.</title>
        <authorList>
            <person name="Komaki H."/>
            <person name="Tamura T."/>
        </authorList>
    </citation>
    <scope>NUCLEOTIDE SEQUENCE [LARGE SCALE GENOMIC DNA]</scope>
    <source>
        <strain evidence="1 2">NBRC 107932</strain>
    </source>
</reference>
<protein>
    <submittedName>
        <fullName evidence="1">Uncharacterized protein</fullName>
    </submittedName>
</protein>
<gene>
    <name evidence="1" type="ORF">Asi02nite_64980</name>
</gene>
<organism evidence="1 2">
    <name type="scientific">Asanoa siamensis</name>
    <dbReference type="NCBI Taxonomy" id="926357"/>
    <lineage>
        <taxon>Bacteria</taxon>
        <taxon>Bacillati</taxon>
        <taxon>Actinomycetota</taxon>
        <taxon>Actinomycetes</taxon>
        <taxon>Micromonosporales</taxon>
        <taxon>Micromonosporaceae</taxon>
        <taxon>Asanoa</taxon>
    </lineage>
</organism>
<dbReference type="Proteomes" id="UP000604117">
    <property type="component" value="Unassembled WGS sequence"/>
</dbReference>
<accession>A0ABQ4D0C2</accession>
<evidence type="ECO:0000313" key="1">
    <source>
        <dbReference type="EMBL" id="GIF76980.1"/>
    </source>
</evidence>
<sequence>MSPLSDTSPGQSADDDVGVARAALVEHKGEIPAALGALTTAAAWPYSQPSEALLEATVSGLLPQGIPDDRGRCRPE</sequence>
<name>A0ABQ4D0C2_9ACTN</name>
<keyword evidence="2" id="KW-1185">Reference proteome</keyword>
<proteinExistence type="predicted"/>